<dbReference type="Proteomes" id="UP000494173">
    <property type="component" value="Unassembled WGS sequence"/>
</dbReference>
<dbReference type="InterPro" id="IPR007197">
    <property type="entry name" value="rSAM"/>
</dbReference>
<evidence type="ECO:0000259" key="4">
    <source>
        <dbReference type="PROSITE" id="PS51918"/>
    </source>
</evidence>
<evidence type="ECO:0000256" key="1">
    <source>
        <dbReference type="ARBA" id="ARBA00006100"/>
    </source>
</evidence>
<proteinExistence type="inferred from homology"/>
<accession>A0ABD7VRR5</accession>
<dbReference type="InterPro" id="IPR058240">
    <property type="entry name" value="rSAM_sf"/>
</dbReference>
<keyword evidence="3" id="KW-0411">Iron-sulfur</keyword>
<dbReference type="Pfam" id="PF04055">
    <property type="entry name" value="Radical_SAM"/>
    <property type="match status" value="1"/>
</dbReference>
<keyword evidence="3" id="KW-0963">Cytoplasm</keyword>
<dbReference type="SFLD" id="SFLDG01082">
    <property type="entry name" value="B12-binding_domain_containing"/>
    <property type="match status" value="1"/>
</dbReference>
<protein>
    <recommendedName>
        <fullName evidence="2 3">Heme chaperone HemW</fullName>
    </recommendedName>
</protein>
<organism evidence="5 6">
    <name type="scientific">Bifidobacterium breve</name>
    <dbReference type="NCBI Taxonomy" id="1685"/>
    <lineage>
        <taxon>Bacteria</taxon>
        <taxon>Bacillati</taxon>
        <taxon>Actinomycetota</taxon>
        <taxon>Actinomycetes</taxon>
        <taxon>Bifidobacteriales</taxon>
        <taxon>Bifidobacteriaceae</taxon>
        <taxon>Bifidobacterium</taxon>
    </lineage>
</organism>
<dbReference type="SUPFAM" id="SSF102114">
    <property type="entry name" value="Radical SAM enzymes"/>
    <property type="match status" value="1"/>
</dbReference>
<feature type="domain" description="Radical SAM core" evidence="4">
    <location>
        <begin position="1"/>
        <end position="240"/>
    </location>
</feature>
<reference evidence="5 6" key="1">
    <citation type="submission" date="2019-10" db="EMBL/GenBank/DDBJ databases">
        <authorList>
            <consortium name="Melissa Lawson"/>
            <person name="O'neill I."/>
        </authorList>
    </citation>
    <scope>NUCLEOTIDE SEQUENCE [LARGE SCALE GENOMIC DNA]</scope>
    <source>
        <strain evidence="5">LH_24</strain>
    </source>
</reference>
<comment type="caution">
    <text evidence="5">The sequence shown here is derived from an EMBL/GenBank/DDBJ whole genome shotgun (WGS) entry which is preliminary data.</text>
</comment>
<dbReference type="EMBL" id="CABWKB010000015">
    <property type="protein sequence ID" value="VWQ19738.1"/>
    <property type="molecule type" value="Genomic_DNA"/>
</dbReference>
<dbReference type="Pfam" id="PF06969">
    <property type="entry name" value="HemN_C"/>
    <property type="match status" value="1"/>
</dbReference>
<feature type="non-terminal residue" evidence="5">
    <location>
        <position position="1"/>
    </location>
</feature>
<name>A0ABD7VRR5_BIFBR</name>
<dbReference type="InterPro" id="IPR034505">
    <property type="entry name" value="Coproporphyrinogen-III_oxidase"/>
</dbReference>
<dbReference type="InterPro" id="IPR006638">
    <property type="entry name" value="Elp3/MiaA/NifB-like_rSAM"/>
</dbReference>
<keyword evidence="3" id="KW-0408">Iron</keyword>
<dbReference type="InterPro" id="IPR010723">
    <property type="entry name" value="HemN_C"/>
</dbReference>
<evidence type="ECO:0000256" key="2">
    <source>
        <dbReference type="ARBA" id="ARBA00017228"/>
    </source>
</evidence>
<keyword evidence="3" id="KW-0479">Metal-binding</keyword>
<evidence type="ECO:0000313" key="6">
    <source>
        <dbReference type="Proteomes" id="UP000494173"/>
    </source>
</evidence>
<dbReference type="SFLD" id="SFLDS00029">
    <property type="entry name" value="Radical_SAM"/>
    <property type="match status" value="1"/>
</dbReference>
<dbReference type="AlphaFoldDB" id="A0ABD7VRR5"/>
<keyword evidence="3" id="KW-0949">S-adenosyl-L-methionine</keyword>
<dbReference type="SFLD" id="SFLDF00562">
    <property type="entry name" value="HemN-like__clustered_with_heat"/>
    <property type="match status" value="1"/>
</dbReference>
<dbReference type="SFLD" id="SFLDG01065">
    <property type="entry name" value="anaerobic_coproporphyrinogen-I"/>
    <property type="match status" value="1"/>
</dbReference>
<keyword evidence="3" id="KW-0143">Chaperone</keyword>
<evidence type="ECO:0000256" key="3">
    <source>
        <dbReference type="RuleBase" id="RU364116"/>
    </source>
</evidence>
<dbReference type="PANTHER" id="PTHR13932">
    <property type="entry name" value="COPROPORPHYRINIGEN III OXIDASE"/>
    <property type="match status" value="1"/>
</dbReference>
<dbReference type="GO" id="GO:0005737">
    <property type="term" value="C:cytoplasm"/>
    <property type="evidence" value="ECO:0007669"/>
    <property type="project" value="UniProtKB-SubCell"/>
</dbReference>
<dbReference type="PROSITE" id="PS51918">
    <property type="entry name" value="RADICAL_SAM"/>
    <property type="match status" value="1"/>
</dbReference>
<sequence length="437" mass="47175">VFEVYIHVPFCLRRCGYCDFNTYTATDLGAGASRGNYANMVIREMKLTKQWQLDHGIVEPPVSTVFFGGGTPTILAARDLVAMLDAIRKTWGIASNAEITTEANPDTVNEYYINELAAGGFTRVSFGMQSAVPHVLKTLDRTHTPANVAAGVNAANKAGLRSSVDLIYGAPGESLDDWRTSVTTAIDLGVNHISAYALTVEPTTKMGRQIAAGTLPKPNDDDEAAKYEIADDLFAAAGLEWYEVSNWARPGYESQHNLGYWRNVDWAGVGPGAHSHYNNVTEIDRPQPALLTAPASGGTTEAIAPAGGGCPAEAGLGVVPVSHGLRSWDIAHPRLWGTAINEHRIPWADSEAITAEENLEELIMLGLRLREGLDLGRINQAIAANENTSWQTIAVDSLRPMVDEGLITISGNRVIPTRRGRLLNDSVIERFFGLAGI</sequence>
<dbReference type="SMART" id="SM00729">
    <property type="entry name" value="Elp3"/>
    <property type="match status" value="1"/>
</dbReference>
<dbReference type="Gene3D" id="3.80.30.20">
    <property type="entry name" value="tm_1862 like domain"/>
    <property type="match status" value="1"/>
</dbReference>
<gene>
    <name evidence="5" type="primary">hemN</name>
    <name evidence="5" type="ORF">BIFLH24_01152</name>
</gene>
<dbReference type="GO" id="GO:0046872">
    <property type="term" value="F:metal ion binding"/>
    <property type="evidence" value="ECO:0007669"/>
    <property type="project" value="UniProtKB-UniRule"/>
</dbReference>
<dbReference type="InterPro" id="IPR023404">
    <property type="entry name" value="rSAM_horseshoe"/>
</dbReference>
<dbReference type="PANTHER" id="PTHR13932:SF5">
    <property type="entry name" value="RADICAL S-ADENOSYL METHIONINE DOMAIN-CONTAINING PROTEIN 1, MITOCHONDRIAL"/>
    <property type="match status" value="1"/>
</dbReference>
<dbReference type="GO" id="GO:0051539">
    <property type="term" value="F:4 iron, 4 sulfur cluster binding"/>
    <property type="evidence" value="ECO:0007669"/>
    <property type="project" value="UniProtKB-UniRule"/>
</dbReference>
<keyword evidence="3" id="KW-0349">Heme</keyword>
<comment type="similarity">
    <text evidence="1">Belongs to the anaerobic coproporphyrinogen-III oxidase family. HemW subfamily.</text>
</comment>
<comment type="function">
    <text evidence="3">Probably acts as a heme chaperone, transferring heme to an unknown acceptor. Binds one molecule of heme per monomer, possibly covalently. Binds 1 [4Fe-4S] cluster. The cluster is coordinated with 3 cysteines and an exchangeable S-adenosyl-L-methionine.</text>
</comment>
<dbReference type="InterPro" id="IPR004559">
    <property type="entry name" value="HemW-like"/>
</dbReference>
<keyword evidence="3" id="KW-0004">4Fe-4S</keyword>
<evidence type="ECO:0000313" key="5">
    <source>
        <dbReference type="EMBL" id="VWQ19738.1"/>
    </source>
</evidence>
<comment type="subcellular location">
    <subcellularLocation>
        <location evidence="3">Cytoplasm</location>
    </subcellularLocation>
</comment>
<dbReference type="NCBIfam" id="TIGR00539">
    <property type="entry name" value="hemN_rel"/>
    <property type="match status" value="1"/>
</dbReference>